<name>A0A4Y8KUZ1_9BACT</name>
<dbReference type="AlphaFoldDB" id="A0A4Y8KUZ1"/>
<evidence type="ECO:0000313" key="2">
    <source>
        <dbReference type="Proteomes" id="UP000297861"/>
    </source>
</evidence>
<accession>A0A4Y8KUZ1</accession>
<evidence type="ECO:0000313" key="1">
    <source>
        <dbReference type="EMBL" id="TFD92570.1"/>
    </source>
</evidence>
<reference evidence="1 2" key="1">
    <citation type="submission" date="2019-03" db="EMBL/GenBank/DDBJ databases">
        <title>San Antonio Military Medical Center submission to MRSN (WRAIR), pending publication.</title>
        <authorList>
            <person name="Blyth D.M."/>
            <person name="Mccarthy S.L."/>
            <person name="Schall S.E."/>
            <person name="Stam J.A."/>
            <person name="Ong A.C."/>
            <person name="Mcgann P.T."/>
        </authorList>
    </citation>
    <scope>NUCLEOTIDE SEQUENCE [LARGE SCALE GENOMIC DNA]</scope>
    <source>
        <strain evidence="1 2">MRSN571793</strain>
    </source>
</reference>
<organism evidence="1 2">
    <name type="scientific">Dysgonomonas capnocytophagoides</name>
    <dbReference type="NCBI Taxonomy" id="45254"/>
    <lineage>
        <taxon>Bacteria</taxon>
        <taxon>Pseudomonadati</taxon>
        <taxon>Bacteroidota</taxon>
        <taxon>Bacteroidia</taxon>
        <taxon>Bacteroidales</taxon>
        <taxon>Dysgonomonadaceae</taxon>
        <taxon>Dysgonomonas</taxon>
    </lineage>
</organism>
<dbReference type="EMBL" id="SOML01000017">
    <property type="protein sequence ID" value="TFD92570.1"/>
    <property type="molecule type" value="Genomic_DNA"/>
</dbReference>
<keyword evidence="2" id="KW-1185">Reference proteome</keyword>
<dbReference type="Proteomes" id="UP000297861">
    <property type="component" value="Unassembled WGS sequence"/>
</dbReference>
<dbReference type="OrthoDB" id="1356913at2"/>
<proteinExistence type="predicted"/>
<protein>
    <submittedName>
        <fullName evidence="1">Uncharacterized protein</fullName>
    </submittedName>
</protein>
<dbReference type="RefSeq" id="WP_134437528.1">
    <property type="nucleotide sequence ID" value="NZ_SOML01000017.1"/>
</dbReference>
<comment type="caution">
    <text evidence="1">The sequence shown here is derived from an EMBL/GenBank/DDBJ whole genome shotgun (WGS) entry which is preliminary data.</text>
</comment>
<gene>
    <name evidence="1" type="ORF">E2605_18595</name>
</gene>
<sequence>MADFKRSWFLELQDYILNGSKDQLPDEAFQYLDILHIINGTARKYGKAHAISFIQGKPYEISYRNARRMYDESINLFYTDSSVEPSAQRNWLYEKLTNAAAVVLASAESPLDMQVYADIIFKAYKIKEPDLNAPPKLPEGLYKKPFKIYSLDPAAIGLPSVNRNEIAALIDEMEIPGSEATRLKKDARIEDINFEEMLDDQEEKTQSE</sequence>